<dbReference type="EMBL" id="JAUSVF010000003">
    <property type="protein sequence ID" value="MDQ0323573.1"/>
    <property type="molecule type" value="Genomic_DNA"/>
</dbReference>
<keyword evidence="2" id="KW-1185">Reference proteome</keyword>
<evidence type="ECO:0000313" key="2">
    <source>
        <dbReference type="Proteomes" id="UP001230207"/>
    </source>
</evidence>
<reference evidence="1 2" key="1">
    <citation type="submission" date="2023-07" db="EMBL/GenBank/DDBJ databases">
        <title>Genomic Encyclopedia of Type Strains, Phase IV (KMG-IV): sequencing the most valuable type-strain genomes for metagenomic binning, comparative biology and taxonomic classification.</title>
        <authorList>
            <person name="Goeker M."/>
        </authorList>
    </citation>
    <scope>NUCLEOTIDE SEQUENCE [LARGE SCALE GENOMIC DNA]</scope>
    <source>
        <strain evidence="1 2">DSM 1112</strain>
    </source>
</reference>
<sequence>MTVENRRALVGRLIEREAAAGRAIARDADFMMLAALWIDGEIDVPEMRRRYQIIRNTRLGKKKLSSTSSQSPATFEVVSDESAYFFDRTDV</sequence>
<gene>
    <name evidence="1" type="ORF">QO002_005779</name>
</gene>
<dbReference type="RefSeq" id="WP_307236174.1">
    <property type="nucleotide sequence ID" value="NZ_JAUSVF010000003.1"/>
</dbReference>
<comment type="caution">
    <text evidence="1">The sequence shown here is derived from an EMBL/GenBank/DDBJ whole genome shotgun (WGS) entry which is preliminary data.</text>
</comment>
<dbReference type="Proteomes" id="UP001230207">
    <property type="component" value="Unassembled WGS sequence"/>
</dbReference>
<name>A0ABU0C083_9HYPH</name>
<protein>
    <submittedName>
        <fullName evidence="1">Uncharacterized protein</fullName>
    </submittedName>
</protein>
<proteinExistence type="predicted"/>
<evidence type="ECO:0000313" key="1">
    <source>
        <dbReference type="EMBL" id="MDQ0323573.1"/>
    </source>
</evidence>
<organism evidence="1 2">
    <name type="scientific">Pararhizobium capsulatum DSM 1112</name>
    <dbReference type="NCBI Taxonomy" id="1121113"/>
    <lineage>
        <taxon>Bacteria</taxon>
        <taxon>Pseudomonadati</taxon>
        <taxon>Pseudomonadota</taxon>
        <taxon>Alphaproteobacteria</taxon>
        <taxon>Hyphomicrobiales</taxon>
        <taxon>Rhizobiaceae</taxon>
        <taxon>Rhizobium/Agrobacterium group</taxon>
        <taxon>Pararhizobium</taxon>
    </lineage>
</organism>
<accession>A0ABU0C083</accession>